<comment type="caution">
    <text evidence="2">The sequence shown here is derived from an EMBL/GenBank/DDBJ whole genome shotgun (WGS) entry which is preliminary data.</text>
</comment>
<feature type="compositionally biased region" description="Polar residues" evidence="1">
    <location>
        <begin position="1"/>
        <end position="39"/>
    </location>
</feature>
<reference evidence="2 3" key="1">
    <citation type="journal article" date="2021" name="J. Hered.">
        <title>A chromosome-level genome assembly of the parasitoid wasp, Cotesia glomerata (Hymenoptera: Braconidae).</title>
        <authorList>
            <person name="Pinto B.J."/>
            <person name="Weis J.J."/>
            <person name="Gamble T."/>
            <person name="Ode P.J."/>
            <person name="Paul R."/>
            <person name="Zaspel J.M."/>
        </authorList>
    </citation>
    <scope>NUCLEOTIDE SEQUENCE [LARGE SCALE GENOMIC DNA]</scope>
    <source>
        <strain evidence="2">CgM1</strain>
    </source>
</reference>
<accession>A0AAV7J4I2</accession>
<gene>
    <name evidence="2" type="ORF">KQX54_015642</name>
</gene>
<proteinExistence type="predicted"/>
<evidence type="ECO:0000313" key="2">
    <source>
        <dbReference type="EMBL" id="KAH0567875.1"/>
    </source>
</evidence>
<evidence type="ECO:0000256" key="1">
    <source>
        <dbReference type="SAM" id="MobiDB-lite"/>
    </source>
</evidence>
<dbReference type="Proteomes" id="UP000826195">
    <property type="component" value="Unassembled WGS sequence"/>
</dbReference>
<feature type="region of interest" description="Disordered" evidence="1">
    <location>
        <begin position="1"/>
        <end position="98"/>
    </location>
</feature>
<evidence type="ECO:0000313" key="3">
    <source>
        <dbReference type="Proteomes" id="UP000826195"/>
    </source>
</evidence>
<organism evidence="2 3">
    <name type="scientific">Cotesia glomerata</name>
    <name type="common">Lepidopteran parasitic wasp</name>
    <name type="synonym">Apanteles glomeratus</name>
    <dbReference type="NCBI Taxonomy" id="32391"/>
    <lineage>
        <taxon>Eukaryota</taxon>
        <taxon>Metazoa</taxon>
        <taxon>Ecdysozoa</taxon>
        <taxon>Arthropoda</taxon>
        <taxon>Hexapoda</taxon>
        <taxon>Insecta</taxon>
        <taxon>Pterygota</taxon>
        <taxon>Neoptera</taxon>
        <taxon>Endopterygota</taxon>
        <taxon>Hymenoptera</taxon>
        <taxon>Apocrita</taxon>
        <taxon>Ichneumonoidea</taxon>
        <taxon>Braconidae</taxon>
        <taxon>Microgastrinae</taxon>
        <taxon>Cotesia</taxon>
    </lineage>
</organism>
<name>A0AAV7J4I2_COTGL</name>
<dbReference type="EMBL" id="JAHXZJ010000001">
    <property type="protein sequence ID" value="KAH0567875.1"/>
    <property type="molecule type" value="Genomic_DNA"/>
</dbReference>
<feature type="compositionally biased region" description="Polar residues" evidence="1">
    <location>
        <begin position="75"/>
        <end position="97"/>
    </location>
</feature>
<sequence length="209" mass="23506">MYAVTTTETGLESIETNSNKAAGTLNSPAALLHSTNYNPEYTPKRRNPGRPSKAELLTNKRGRDPDKHSPPAKLQRSSSSPPDMFNQNTADQVSSDPIPTFLEPDFHCSSFTDLLKQMNAWRIEDRNYLNNVKEKISEEIAGVQKSNSELIQAVREELLFENAKLAEEVKSIKTRLSSLEDQSSSNQRSSNQKNCLYSYLIRGKTPEKK</sequence>
<keyword evidence="3" id="KW-1185">Reference proteome</keyword>
<dbReference type="AlphaFoldDB" id="A0AAV7J4I2"/>
<protein>
    <submittedName>
        <fullName evidence="2">Uncharacterized protein</fullName>
    </submittedName>
</protein>